<comment type="cofactor">
    <cofactor evidence="1">
        <name>[4Fe-4S] cluster</name>
        <dbReference type="ChEBI" id="CHEBI:49883"/>
    </cofactor>
</comment>
<dbReference type="PANTHER" id="PTHR11228:SF7">
    <property type="entry name" value="PQQA PEPTIDE CYCLASE"/>
    <property type="match status" value="1"/>
</dbReference>
<organism evidence="7 8">
    <name type="scientific">Geomobilimonas luticola</name>
    <dbReference type="NCBI Taxonomy" id="1114878"/>
    <lineage>
        <taxon>Bacteria</taxon>
        <taxon>Pseudomonadati</taxon>
        <taxon>Thermodesulfobacteriota</taxon>
        <taxon>Desulfuromonadia</taxon>
        <taxon>Geobacterales</taxon>
        <taxon>Geobacteraceae</taxon>
        <taxon>Geomobilimonas</taxon>
    </lineage>
</organism>
<dbReference type="InterPro" id="IPR007197">
    <property type="entry name" value="rSAM"/>
</dbReference>
<gene>
    <name evidence="7" type="ORF">KI810_04450</name>
</gene>
<dbReference type="InterPro" id="IPR050377">
    <property type="entry name" value="Radical_SAM_PqqE_MftC-like"/>
</dbReference>
<sequence>MFLSHFIDFQLRRSLQHLIIQVTDRCNMQCGHCFVTGRDGAELSLENYRKLGREAGKLLWLDVAGGEPFLRSDLPEIVASFDAEVVQIPTNGSMTEEVVAGVRRIREKSLAQVAVSVSIDDFPEEHDRLRCQAGSWERAWQTFEALRALKVPVKINTVLTSNNLTRMPELMTHVRQRNPDFHSVIFHRGISRDPSIRVPEVAELKRLAPRALQILGSYDYGRRGWTARILRNYHRLLWATSIRVLEEGMQVVPCLAGAAQLVVYADGGVAPCELLPAIGNVREESLADILMGESLRRQRATIAANGCHCTHNCALLDSILFRPGSIFPLLYHPSTSSQEAA</sequence>
<evidence type="ECO:0000259" key="6">
    <source>
        <dbReference type="PROSITE" id="PS51918"/>
    </source>
</evidence>
<evidence type="ECO:0000256" key="2">
    <source>
        <dbReference type="ARBA" id="ARBA00022691"/>
    </source>
</evidence>
<dbReference type="InterPro" id="IPR023885">
    <property type="entry name" value="4Fe4S-binding_SPASM_dom"/>
</dbReference>
<proteinExistence type="predicted"/>
<keyword evidence="3" id="KW-0479">Metal-binding</keyword>
<keyword evidence="4" id="KW-0408">Iron</keyword>
<keyword evidence="2" id="KW-0949">S-adenosyl-L-methionine</keyword>
<name>A0ABS5SAT7_9BACT</name>
<evidence type="ECO:0000256" key="1">
    <source>
        <dbReference type="ARBA" id="ARBA00001966"/>
    </source>
</evidence>
<dbReference type="SFLD" id="SFLDG01386">
    <property type="entry name" value="main_SPASM_domain-containing"/>
    <property type="match status" value="1"/>
</dbReference>
<evidence type="ECO:0000256" key="4">
    <source>
        <dbReference type="ARBA" id="ARBA00023004"/>
    </source>
</evidence>
<reference evidence="7 8" key="1">
    <citation type="submission" date="2021-05" db="EMBL/GenBank/DDBJ databases">
        <title>The draft genome of Geobacter luticola JCM 17780.</title>
        <authorList>
            <person name="Xu Z."/>
            <person name="Masuda Y."/>
            <person name="Itoh H."/>
            <person name="Senoo K."/>
        </authorList>
    </citation>
    <scope>NUCLEOTIDE SEQUENCE [LARGE SCALE GENOMIC DNA]</scope>
    <source>
        <strain evidence="7 8">JCM 17780</strain>
    </source>
</reference>
<dbReference type="PROSITE" id="PS51918">
    <property type="entry name" value="RADICAL_SAM"/>
    <property type="match status" value="1"/>
</dbReference>
<dbReference type="InterPro" id="IPR058240">
    <property type="entry name" value="rSAM_sf"/>
</dbReference>
<evidence type="ECO:0000313" key="8">
    <source>
        <dbReference type="Proteomes" id="UP000756860"/>
    </source>
</evidence>
<dbReference type="CDD" id="cd01335">
    <property type="entry name" value="Radical_SAM"/>
    <property type="match status" value="1"/>
</dbReference>
<dbReference type="SUPFAM" id="SSF102114">
    <property type="entry name" value="Radical SAM enzymes"/>
    <property type="match status" value="1"/>
</dbReference>
<dbReference type="SFLD" id="SFLDS00029">
    <property type="entry name" value="Radical_SAM"/>
    <property type="match status" value="1"/>
</dbReference>
<dbReference type="InterPro" id="IPR013785">
    <property type="entry name" value="Aldolase_TIM"/>
</dbReference>
<keyword evidence="5" id="KW-0411">Iron-sulfur</keyword>
<evidence type="ECO:0000313" key="7">
    <source>
        <dbReference type="EMBL" id="MBT0652295.1"/>
    </source>
</evidence>
<dbReference type="CDD" id="cd21109">
    <property type="entry name" value="SPASM"/>
    <property type="match status" value="1"/>
</dbReference>
<dbReference type="Pfam" id="PF13186">
    <property type="entry name" value="SPASM"/>
    <property type="match status" value="1"/>
</dbReference>
<evidence type="ECO:0000256" key="3">
    <source>
        <dbReference type="ARBA" id="ARBA00022723"/>
    </source>
</evidence>
<dbReference type="Gene3D" id="3.20.20.70">
    <property type="entry name" value="Aldolase class I"/>
    <property type="match status" value="1"/>
</dbReference>
<accession>A0ABS5SAT7</accession>
<dbReference type="PANTHER" id="PTHR11228">
    <property type="entry name" value="RADICAL SAM DOMAIN PROTEIN"/>
    <property type="match status" value="1"/>
</dbReference>
<comment type="caution">
    <text evidence="7">The sequence shown here is derived from an EMBL/GenBank/DDBJ whole genome shotgun (WGS) entry which is preliminary data.</text>
</comment>
<dbReference type="EMBL" id="JAHCVK010000001">
    <property type="protein sequence ID" value="MBT0652295.1"/>
    <property type="molecule type" value="Genomic_DNA"/>
</dbReference>
<dbReference type="Proteomes" id="UP000756860">
    <property type="component" value="Unassembled WGS sequence"/>
</dbReference>
<protein>
    <submittedName>
        <fullName evidence="7">Radical SAM protein</fullName>
    </submittedName>
</protein>
<feature type="domain" description="Radical SAM core" evidence="6">
    <location>
        <begin position="10"/>
        <end position="223"/>
    </location>
</feature>
<evidence type="ECO:0000256" key="5">
    <source>
        <dbReference type="ARBA" id="ARBA00023014"/>
    </source>
</evidence>
<dbReference type="RefSeq" id="WP_214174248.1">
    <property type="nucleotide sequence ID" value="NZ_JAHCVK010000001.1"/>
</dbReference>
<dbReference type="SFLD" id="SFLDG01067">
    <property type="entry name" value="SPASM/twitch_domain_containing"/>
    <property type="match status" value="1"/>
</dbReference>
<keyword evidence="8" id="KW-1185">Reference proteome</keyword>
<dbReference type="Pfam" id="PF04055">
    <property type="entry name" value="Radical_SAM"/>
    <property type="match status" value="1"/>
</dbReference>